<evidence type="ECO:0000259" key="3">
    <source>
        <dbReference type="Pfam" id="PF20434"/>
    </source>
</evidence>
<dbReference type="GO" id="GO:0106435">
    <property type="term" value="F:carboxylesterase activity"/>
    <property type="evidence" value="ECO:0007669"/>
    <property type="project" value="UniProtKB-EC"/>
</dbReference>
<dbReference type="EC" id="3.1.1.1" evidence="4"/>
<sequence length="287" mass="30983">MKTTCWMTGLALAVAGPVMADSHLDIAYGEGARQQLDLYLPENVDTPPIVVFVHGGRWFRNDKSQIALYDRITALNDAGIAIASINYTFSDQAIWPAQRDDLRAALTFVRDHADEYGYDNGDMAVWGQSSGAHLALWAAFDQAASGDVALDALISWYAPSDLYQIIPDRAADDVKDRGDLAKEPTPESQLIGAPVPENRALADAASPLKFLETLPEGTELPATLLVHGDQDFVISPLQTERLYDAMTQRAASGPVALRIVEGAGHGGDLFNAEVAPVVAFLKDAFND</sequence>
<evidence type="ECO:0000256" key="2">
    <source>
        <dbReference type="SAM" id="SignalP"/>
    </source>
</evidence>
<accession>A0A238JBV5</accession>
<gene>
    <name evidence="4" type="ORF">TRP8649_01440</name>
</gene>
<dbReference type="EMBL" id="FXXP01000001">
    <property type="protein sequence ID" value="SMX27336.1"/>
    <property type="molecule type" value="Genomic_DNA"/>
</dbReference>
<dbReference type="Proteomes" id="UP000225972">
    <property type="component" value="Unassembled WGS sequence"/>
</dbReference>
<keyword evidence="5" id="KW-1185">Reference proteome</keyword>
<evidence type="ECO:0000313" key="5">
    <source>
        <dbReference type="Proteomes" id="UP000225972"/>
    </source>
</evidence>
<name>A0A238JBV5_9RHOB</name>
<evidence type="ECO:0000256" key="1">
    <source>
        <dbReference type="ARBA" id="ARBA00022801"/>
    </source>
</evidence>
<keyword evidence="2" id="KW-0732">Signal</keyword>
<dbReference type="SUPFAM" id="SSF53474">
    <property type="entry name" value="alpha/beta-Hydrolases"/>
    <property type="match status" value="1"/>
</dbReference>
<dbReference type="AlphaFoldDB" id="A0A238JBV5"/>
<dbReference type="InterPro" id="IPR029058">
    <property type="entry name" value="AB_hydrolase_fold"/>
</dbReference>
<feature type="chain" id="PRO_5012014456" evidence="2">
    <location>
        <begin position="21"/>
        <end position="287"/>
    </location>
</feature>
<dbReference type="RefSeq" id="WP_208293324.1">
    <property type="nucleotide sequence ID" value="NZ_FXXP01000001.1"/>
</dbReference>
<dbReference type="InterPro" id="IPR049492">
    <property type="entry name" value="BD-FAE-like_dom"/>
</dbReference>
<dbReference type="PANTHER" id="PTHR48081">
    <property type="entry name" value="AB HYDROLASE SUPERFAMILY PROTEIN C4A8.06C"/>
    <property type="match status" value="1"/>
</dbReference>
<reference evidence="5" key="1">
    <citation type="submission" date="2017-05" db="EMBL/GenBank/DDBJ databases">
        <authorList>
            <person name="Rodrigo-Torres L."/>
            <person name="Arahal R. D."/>
            <person name="Lucena T."/>
        </authorList>
    </citation>
    <scope>NUCLEOTIDE SEQUENCE [LARGE SCALE GENOMIC DNA]</scope>
    <source>
        <strain evidence="5">CECT 8649</strain>
    </source>
</reference>
<dbReference type="InterPro" id="IPR050300">
    <property type="entry name" value="GDXG_lipolytic_enzyme"/>
</dbReference>
<evidence type="ECO:0000313" key="4">
    <source>
        <dbReference type="EMBL" id="SMX27336.1"/>
    </source>
</evidence>
<organism evidence="4 5">
    <name type="scientific">Pelagimonas phthalicica</name>
    <dbReference type="NCBI Taxonomy" id="1037362"/>
    <lineage>
        <taxon>Bacteria</taxon>
        <taxon>Pseudomonadati</taxon>
        <taxon>Pseudomonadota</taxon>
        <taxon>Alphaproteobacteria</taxon>
        <taxon>Rhodobacterales</taxon>
        <taxon>Roseobacteraceae</taxon>
        <taxon>Pelagimonas</taxon>
    </lineage>
</organism>
<protein>
    <submittedName>
        <fullName evidence="4">Carboxylesterase</fullName>
        <ecNumber evidence="4">3.1.1.1</ecNumber>
    </submittedName>
</protein>
<feature type="domain" description="BD-FAE-like" evidence="3">
    <location>
        <begin position="36"/>
        <end position="245"/>
    </location>
</feature>
<dbReference type="Gene3D" id="3.40.50.1820">
    <property type="entry name" value="alpha/beta hydrolase"/>
    <property type="match status" value="1"/>
</dbReference>
<feature type="signal peptide" evidence="2">
    <location>
        <begin position="1"/>
        <end position="20"/>
    </location>
</feature>
<dbReference type="Pfam" id="PF20434">
    <property type="entry name" value="BD-FAE"/>
    <property type="match status" value="1"/>
</dbReference>
<dbReference type="PANTHER" id="PTHR48081:SF13">
    <property type="entry name" value="ALPHA_BETA HYDROLASE"/>
    <property type="match status" value="1"/>
</dbReference>
<proteinExistence type="predicted"/>
<keyword evidence="1 4" id="KW-0378">Hydrolase</keyword>